<protein>
    <submittedName>
        <fullName evidence="4">Uncharacterized protein</fullName>
    </submittedName>
</protein>
<feature type="domain" description="DUF7223" evidence="3">
    <location>
        <begin position="199"/>
        <end position="459"/>
    </location>
</feature>
<keyword evidence="5" id="KW-1185">Reference proteome</keyword>
<dbReference type="AlphaFoldDB" id="A0A6A5W8E1"/>
<gene>
    <name evidence="4" type="ORF">P154DRAFT_537442</name>
</gene>
<sequence length="479" mass="50005">MLFSNAAQVALSLLVLNAGRVAARSLVPVRRSGSSNARRAEVAGLDLQSMATFLWADEDGDVAIANLTIYMPGEAENILSMESFDGMTKSIECNPDTVAITFNDDATFAYAQKVWDWVNGVENNSFVSIAGPGDCGDNENRKPFVVSTIAYDEEANKATLAAQWSDWQTVAHTYDLVVGSVAQGPMAKRDIEKSTSIDFNHDLPFSFAVGANGLNAAIACTNCSSTGQFDMEFKLSTKFFVPTGASMKLSPKGVSAIAQVKLSGSGSVTDSLTKEFEIIAIPIGGLNIPGVLELGPFLTVSVGAELSAISITASVTGGATAKLSDHALLEVDLLDPTKNTFSGWEPMIDTVDVKVDASISGGVAVFLKPAIELKAEALGQGFEIGINMKIPNISAKLAAIASSEGACTNPGDPKTTLGVSAGINIGASLNFAATQSGATDPLFTVQLAALDLPLAAVCFPFGDPVAAPARRHSRQISHM</sequence>
<dbReference type="InterPro" id="IPR054293">
    <property type="entry name" value="DUF7029"/>
</dbReference>
<feature type="signal peptide" evidence="1">
    <location>
        <begin position="1"/>
        <end position="23"/>
    </location>
</feature>
<dbReference type="OrthoDB" id="160645at2759"/>
<evidence type="ECO:0000313" key="5">
    <source>
        <dbReference type="Proteomes" id="UP000799779"/>
    </source>
</evidence>
<keyword evidence="1" id="KW-0732">Signal</keyword>
<evidence type="ECO:0000259" key="3">
    <source>
        <dbReference type="Pfam" id="PF23865"/>
    </source>
</evidence>
<evidence type="ECO:0000256" key="1">
    <source>
        <dbReference type="SAM" id="SignalP"/>
    </source>
</evidence>
<reference evidence="4" key="1">
    <citation type="journal article" date="2020" name="Stud. Mycol.">
        <title>101 Dothideomycetes genomes: a test case for predicting lifestyles and emergence of pathogens.</title>
        <authorList>
            <person name="Haridas S."/>
            <person name="Albert R."/>
            <person name="Binder M."/>
            <person name="Bloem J."/>
            <person name="Labutti K."/>
            <person name="Salamov A."/>
            <person name="Andreopoulos B."/>
            <person name="Baker S."/>
            <person name="Barry K."/>
            <person name="Bills G."/>
            <person name="Bluhm B."/>
            <person name="Cannon C."/>
            <person name="Castanera R."/>
            <person name="Culley D."/>
            <person name="Daum C."/>
            <person name="Ezra D."/>
            <person name="Gonzalez J."/>
            <person name="Henrissat B."/>
            <person name="Kuo A."/>
            <person name="Liang C."/>
            <person name="Lipzen A."/>
            <person name="Lutzoni F."/>
            <person name="Magnuson J."/>
            <person name="Mondo S."/>
            <person name="Nolan M."/>
            <person name="Ohm R."/>
            <person name="Pangilinan J."/>
            <person name="Park H.-J."/>
            <person name="Ramirez L."/>
            <person name="Alfaro M."/>
            <person name="Sun H."/>
            <person name="Tritt A."/>
            <person name="Yoshinaga Y."/>
            <person name="Zwiers L.-H."/>
            <person name="Turgeon B."/>
            <person name="Goodwin S."/>
            <person name="Spatafora J."/>
            <person name="Crous P."/>
            <person name="Grigoriev I."/>
        </authorList>
    </citation>
    <scope>NUCLEOTIDE SEQUENCE</scope>
    <source>
        <strain evidence="4">CBS 123094</strain>
    </source>
</reference>
<organism evidence="4 5">
    <name type="scientific">Amniculicola lignicola CBS 123094</name>
    <dbReference type="NCBI Taxonomy" id="1392246"/>
    <lineage>
        <taxon>Eukaryota</taxon>
        <taxon>Fungi</taxon>
        <taxon>Dikarya</taxon>
        <taxon>Ascomycota</taxon>
        <taxon>Pezizomycotina</taxon>
        <taxon>Dothideomycetes</taxon>
        <taxon>Pleosporomycetidae</taxon>
        <taxon>Pleosporales</taxon>
        <taxon>Amniculicolaceae</taxon>
        <taxon>Amniculicola</taxon>
    </lineage>
</organism>
<name>A0A6A5W8E1_9PLEO</name>
<evidence type="ECO:0000313" key="4">
    <source>
        <dbReference type="EMBL" id="KAF1997124.1"/>
    </source>
</evidence>
<dbReference type="EMBL" id="ML977617">
    <property type="protein sequence ID" value="KAF1997124.1"/>
    <property type="molecule type" value="Genomic_DNA"/>
</dbReference>
<dbReference type="InterPro" id="IPR055647">
    <property type="entry name" value="DUF7223"/>
</dbReference>
<accession>A0A6A5W8E1</accession>
<evidence type="ECO:0000259" key="2">
    <source>
        <dbReference type="Pfam" id="PF22974"/>
    </source>
</evidence>
<proteinExistence type="predicted"/>
<dbReference type="Proteomes" id="UP000799779">
    <property type="component" value="Unassembled WGS sequence"/>
</dbReference>
<dbReference type="Pfam" id="PF22974">
    <property type="entry name" value="DUF7029"/>
    <property type="match status" value="1"/>
</dbReference>
<feature type="domain" description="DUF7029" evidence="2">
    <location>
        <begin position="73"/>
        <end position="175"/>
    </location>
</feature>
<dbReference type="Pfam" id="PF23865">
    <property type="entry name" value="DUF7223"/>
    <property type="match status" value="1"/>
</dbReference>
<feature type="chain" id="PRO_5025473026" evidence="1">
    <location>
        <begin position="24"/>
        <end position="479"/>
    </location>
</feature>